<dbReference type="AlphaFoldDB" id="A0A0S7EMM8"/>
<name>A0A0S7EMM8_9TELE</name>
<feature type="region of interest" description="Disordered" evidence="1">
    <location>
        <begin position="39"/>
        <end position="62"/>
    </location>
</feature>
<evidence type="ECO:0000313" key="2">
    <source>
        <dbReference type="EMBL" id="JAO05861.1"/>
    </source>
</evidence>
<gene>
    <name evidence="2" type="primary">PPUP8366</name>
</gene>
<proteinExistence type="predicted"/>
<evidence type="ECO:0000256" key="1">
    <source>
        <dbReference type="SAM" id="MobiDB-lite"/>
    </source>
</evidence>
<protein>
    <submittedName>
        <fullName evidence="2">PPUP8366</fullName>
    </submittedName>
</protein>
<reference evidence="2" key="1">
    <citation type="submission" date="2014-12" db="EMBL/GenBank/DDBJ databases">
        <title>Parallel Evolution in Life History Adaptation Evident in the Tissue-Specific Poeciliopsis prolifica transcriptome.</title>
        <authorList>
            <person name="Jue N.K."/>
            <person name="Foley R.J."/>
            <person name="Obergfell C."/>
            <person name="Reznick D.N."/>
            <person name="O'Neill R.J."/>
            <person name="O'Neill M.J."/>
        </authorList>
    </citation>
    <scope>NUCLEOTIDE SEQUENCE</scope>
</reference>
<feature type="non-terminal residue" evidence="2">
    <location>
        <position position="125"/>
    </location>
</feature>
<feature type="non-terminal residue" evidence="2">
    <location>
        <position position="1"/>
    </location>
</feature>
<sequence>FFRRRCADPERSCSTTSSPVLVAWRKTCGPGVVGASACRVTTPGGSSGPPRGCSEPARGTSPCPAEGSLAGLVGLQDHVEEVGRVRHRIQDAVQGVMGGDVEAAAQAAQLIPPRAVDLPQRRGVS</sequence>
<organism evidence="2">
    <name type="scientific">Poeciliopsis prolifica</name>
    <name type="common">blackstripe livebearer</name>
    <dbReference type="NCBI Taxonomy" id="188132"/>
    <lineage>
        <taxon>Eukaryota</taxon>
        <taxon>Metazoa</taxon>
        <taxon>Chordata</taxon>
        <taxon>Craniata</taxon>
        <taxon>Vertebrata</taxon>
        <taxon>Euteleostomi</taxon>
        <taxon>Actinopterygii</taxon>
        <taxon>Neopterygii</taxon>
        <taxon>Teleostei</taxon>
        <taxon>Neoteleostei</taxon>
        <taxon>Acanthomorphata</taxon>
        <taxon>Ovalentaria</taxon>
        <taxon>Atherinomorphae</taxon>
        <taxon>Cyprinodontiformes</taxon>
        <taxon>Poeciliidae</taxon>
        <taxon>Poeciliinae</taxon>
        <taxon>Poeciliopsis</taxon>
    </lineage>
</organism>
<accession>A0A0S7EMM8</accession>
<dbReference type="EMBL" id="GBYX01475816">
    <property type="protein sequence ID" value="JAO05861.1"/>
    <property type="molecule type" value="Transcribed_RNA"/>
</dbReference>